<evidence type="ECO:0000313" key="3">
    <source>
        <dbReference type="Proteomes" id="UP000001932"/>
    </source>
</evidence>
<dbReference type="OrthoDB" id="1645838at2"/>
<reference evidence="2 4" key="2">
    <citation type="submission" date="2015-05" db="EMBL/GenBank/DDBJ databases">
        <authorList>
            <person name="Goodhead I."/>
        </authorList>
    </citation>
    <scope>NUCLEOTIDE SEQUENCE [LARGE SCALE GENOMIC DNA]</scope>
    <source>
        <strain evidence="2">B4</strain>
        <strain evidence="4">morsitans</strain>
    </source>
</reference>
<dbReference type="BioCyc" id="SGLO343509:SGP1_RS19725-MONOMER"/>
<dbReference type="STRING" id="343509.SG2138"/>
<dbReference type="AlphaFoldDB" id="Q2NR12"/>
<accession>Q2NR12</accession>
<dbReference type="EMBL" id="AP008232">
    <property type="protein sequence ID" value="BAE75413.1"/>
    <property type="molecule type" value="Genomic_DNA"/>
</dbReference>
<proteinExistence type="predicted"/>
<dbReference type="Proteomes" id="UP000245838">
    <property type="component" value="Chromosome sggmmb4_Chromosome"/>
</dbReference>
<dbReference type="InterPro" id="IPR029052">
    <property type="entry name" value="Metallo-depent_PP-like"/>
</dbReference>
<evidence type="ECO:0008006" key="5">
    <source>
        <dbReference type="Google" id="ProtNLM"/>
    </source>
</evidence>
<gene>
    <name evidence="1" type="ordered locus">SG2138</name>
    <name evidence="2" type="ORF">SGGMMB4_05134</name>
</gene>
<reference evidence="1 3" key="1">
    <citation type="journal article" date="2006" name="Genome Res.">
        <title>Massive genome erosion and functional adaptations provide insights into the symbiotic lifestyle of Sodalis glossinidius in the tsetse host.</title>
        <authorList>
            <person name="Toh H."/>
            <person name="Weiss B.L."/>
            <person name="Perkin S.A.H."/>
            <person name="Yamashita A."/>
            <person name="Oshima K."/>
            <person name="Hattori M."/>
            <person name="Aksoy S."/>
        </authorList>
    </citation>
    <scope>NUCLEOTIDE SEQUENCE [LARGE SCALE GENOMIC DNA]</scope>
    <source>
        <strain evidence="1">Morsitans</strain>
        <strain evidence="3">morsitans</strain>
    </source>
</reference>
<dbReference type="SUPFAM" id="SSF56300">
    <property type="entry name" value="Metallo-dependent phosphatases"/>
    <property type="match status" value="1"/>
</dbReference>
<sequence length="157" mass="18213">MMLMLGNHDVRTGAGEGFSLDPDLVNLYHDYLDKFGIKYYDNTMCIDAWFNDYHVLCLNTDLGLKDMMHLNDDSVKWLKEKLAENSYIHKPIFIVTHQAFNDSHWRAGLYGGFGDQDGMLKKLFSDYPQIVMLNGHIHNGFSVIEFIQRPYGKLRLC</sequence>
<evidence type="ECO:0000313" key="2">
    <source>
        <dbReference type="EMBL" id="CRL46463.1"/>
    </source>
</evidence>
<name>Q2NR12_SODGM</name>
<dbReference type="Proteomes" id="UP000001932">
    <property type="component" value="Chromosome"/>
</dbReference>
<protein>
    <recommendedName>
        <fullName evidence="5">Calcineurin-like phosphoesterase domain-containing protein</fullName>
    </recommendedName>
</protein>
<dbReference type="KEGG" id="sgl:SG2138"/>
<dbReference type="Gene3D" id="3.60.21.10">
    <property type="match status" value="1"/>
</dbReference>
<dbReference type="eggNOG" id="COG1409">
    <property type="taxonomic scope" value="Bacteria"/>
</dbReference>
<dbReference type="RefSeq" id="WP_011411950.1">
    <property type="nucleotide sequence ID" value="NC_007712.1"/>
</dbReference>
<organism evidence="1 3">
    <name type="scientific">Sodalis glossinidius (strain morsitans)</name>
    <dbReference type="NCBI Taxonomy" id="343509"/>
    <lineage>
        <taxon>Bacteria</taxon>
        <taxon>Pseudomonadati</taxon>
        <taxon>Pseudomonadota</taxon>
        <taxon>Gammaproteobacteria</taxon>
        <taxon>Enterobacterales</taxon>
        <taxon>Bruguierivoracaceae</taxon>
        <taxon>Sodalis</taxon>
    </lineage>
</organism>
<dbReference type="EMBL" id="LN854557">
    <property type="protein sequence ID" value="CRL46463.1"/>
    <property type="molecule type" value="Genomic_DNA"/>
</dbReference>
<evidence type="ECO:0000313" key="1">
    <source>
        <dbReference type="EMBL" id="BAE75413.1"/>
    </source>
</evidence>
<dbReference type="HOGENOM" id="CLU_1676687_0_0_6"/>
<keyword evidence="3" id="KW-1185">Reference proteome</keyword>
<evidence type="ECO:0000313" key="4">
    <source>
        <dbReference type="Proteomes" id="UP000245838"/>
    </source>
</evidence>